<evidence type="ECO:0000256" key="6">
    <source>
        <dbReference type="PROSITE-ProRule" id="PRU00169"/>
    </source>
</evidence>
<evidence type="ECO:0000256" key="7">
    <source>
        <dbReference type="PROSITE-ProRule" id="PRU01091"/>
    </source>
</evidence>
<dbReference type="Pfam" id="PF00486">
    <property type="entry name" value="Trans_reg_C"/>
    <property type="match status" value="1"/>
</dbReference>
<dbReference type="SMART" id="SM00862">
    <property type="entry name" value="Trans_reg_C"/>
    <property type="match status" value="1"/>
</dbReference>
<dbReference type="Gene3D" id="1.10.10.10">
    <property type="entry name" value="Winged helix-like DNA-binding domain superfamily/Winged helix DNA-binding domain"/>
    <property type="match status" value="1"/>
</dbReference>
<dbReference type="Gene3D" id="3.40.50.2300">
    <property type="match status" value="1"/>
</dbReference>
<organism evidence="11 12">
    <name type="scientific">Saccharibacter floricola DSM 15669</name>
    <dbReference type="NCBI Taxonomy" id="1123227"/>
    <lineage>
        <taxon>Bacteria</taxon>
        <taxon>Pseudomonadati</taxon>
        <taxon>Pseudomonadota</taxon>
        <taxon>Alphaproteobacteria</taxon>
        <taxon>Acetobacterales</taxon>
        <taxon>Acetobacteraceae</taxon>
        <taxon>Saccharibacter</taxon>
    </lineage>
</organism>
<comment type="caution">
    <text evidence="11">The sequence shown here is derived from an EMBL/GenBank/DDBJ whole genome shotgun (WGS) entry which is preliminary data.</text>
</comment>
<dbReference type="SUPFAM" id="SSF52172">
    <property type="entry name" value="CheY-like"/>
    <property type="match status" value="1"/>
</dbReference>
<feature type="DNA-binding region" description="OmpR/PhoB-type" evidence="7">
    <location>
        <begin position="127"/>
        <end position="225"/>
    </location>
</feature>
<evidence type="ECO:0000256" key="4">
    <source>
        <dbReference type="ARBA" id="ARBA00023125"/>
    </source>
</evidence>
<evidence type="ECO:0000256" key="8">
    <source>
        <dbReference type="SAM" id="MobiDB-lite"/>
    </source>
</evidence>
<protein>
    <submittedName>
        <fullName evidence="11">Two component response regulator</fullName>
    </submittedName>
</protein>
<dbReference type="InterPro" id="IPR001789">
    <property type="entry name" value="Sig_transdc_resp-reg_receiver"/>
</dbReference>
<keyword evidence="5" id="KW-0804">Transcription</keyword>
<dbReference type="InterPro" id="IPR039420">
    <property type="entry name" value="WalR-like"/>
</dbReference>
<dbReference type="RefSeq" id="WP_018980904.1">
    <property type="nucleotide sequence ID" value="NZ_BAQD01000007.1"/>
</dbReference>
<keyword evidence="3" id="KW-0805">Transcription regulation</keyword>
<name>A0ABQ0NXM1_9PROT</name>
<feature type="domain" description="OmpR/PhoB-type" evidence="10">
    <location>
        <begin position="127"/>
        <end position="225"/>
    </location>
</feature>
<gene>
    <name evidence="11" type="ORF">AA15669_0692</name>
</gene>
<dbReference type="PANTHER" id="PTHR48111:SF22">
    <property type="entry name" value="REGULATOR OF RPOS"/>
    <property type="match status" value="1"/>
</dbReference>
<evidence type="ECO:0000256" key="5">
    <source>
        <dbReference type="ARBA" id="ARBA00023163"/>
    </source>
</evidence>
<feature type="domain" description="Response regulatory" evidence="9">
    <location>
        <begin position="1"/>
        <end position="117"/>
    </location>
</feature>
<evidence type="ECO:0000313" key="12">
    <source>
        <dbReference type="Proteomes" id="UP001062901"/>
    </source>
</evidence>
<dbReference type="PANTHER" id="PTHR48111">
    <property type="entry name" value="REGULATOR OF RPOS"/>
    <property type="match status" value="1"/>
</dbReference>
<dbReference type="InterPro" id="IPR016032">
    <property type="entry name" value="Sig_transdc_resp-reg_C-effctor"/>
</dbReference>
<keyword evidence="4 7" id="KW-0238">DNA-binding</keyword>
<comment type="caution">
    <text evidence="6">Lacks conserved residue(s) required for the propagation of feature annotation.</text>
</comment>
<accession>A0ABQ0NXM1</accession>
<dbReference type="InterPro" id="IPR011006">
    <property type="entry name" value="CheY-like_superfamily"/>
</dbReference>
<dbReference type="PROSITE" id="PS50110">
    <property type="entry name" value="RESPONSE_REGULATORY"/>
    <property type="match status" value="1"/>
</dbReference>
<dbReference type="CDD" id="cd00383">
    <property type="entry name" value="trans_reg_C"/>
    <property type="match status" value="1"/>
</dbReference>
<reference evidence="11" key="1">
    <citation type="submission" date="2013-04" db="EMBL/GenBank/DDBJ databases">
        <title>The genome sequencing project of 58 acetic acid bacteria.</title>
        <authorList>
            <person name="Okamoto-Kainuma A."/>
            <person name="Ishikawa M."/>
            <person name="Umino S."/>
            <person name="Koizumi Y."/>
            <person name="Shiwa Y."/>
            <person name="Yoshikawa H."/>
            <person name="Matsutani M."/>
            <person name="Matsushita K."/>
        </authorList>
    </citation>
    <scope>NUCLEOTIDE SEQUENCE</scope>
    <source>
        <strain evidence="11">DSM 15669</strain>
    </source>
</reference>
<dbReference type="Proteomes" id="UP001062901">
    <property type="component" value="Unassembled WGS sequence"/>
</dbReference>
<dbReference type="EMBL" id="BAQD01000007">
    <property type="protein sequence ID" value="GBQ05904.1"/>
    <property type="molecule type" value="Genomic_DNA"/>
</dbReference>
<dbReference type="PROSITE" id="PS51755">
    <property type="entry name" value="OMPR_PHOB"/>
    <property type="match status" value="1"/>
</dbReference>
<proteinExistence type="predicted"/>
<dbReference type="InterPro" id="IPR001867">
    <property type="entry name" value="OmpR/PhoB-type_DNA-bd"/>
</dbReference>
<evidence type="ECO:0000313" key="11">
    <source>
        <dbReference type="EMBL" id="GBQ05904.1"/>
    </source>
</evidence>
<evidence type="ECO:0000256" key="3">
    <source>
        <dbReference type="ARBA" id="ARBA00023015"/>
    </source>
</evidence>
<dbReference type="InterPro" id="IPR036388">
    <property type="entry name" value="WH-like_DNA-bd_sf"/>
</dbReference>
<feature type="region of interest" description="Disordered" evidence="8">
    <location>
        <begin position="241"/>
        <end position="268"/>
    </location>
</feature>
<evidence type="ECO:0000259" key="10">
    <source>
        <dbReference type="PROSITE" id="PS51755"/>
    </source>
</evidence>
<keyword evidence="1" id="KW-0597">Phosphoprotein</keyword>
<evidence type="ECO:0000256" key="1">
    <source>
        <dbReference type="ARBA" id="ARBA00022553"/>
    </source>
</evidence>
<keyword evidence="12" id="KW-1185">Reference proteome</keyword>
<keyword evidence="2" id="KW-0902">Two-component regulatory system</keyword>
<evidence type="ECO:0000256" key="2">
    <source>
        <dbReference type="ARBA" id="ARBA00023012"/>
    </source>
</evidence>
<evidence type="ECO:0000259" key="9">
    <source>
        <dbReference type="PROSITE" id="PS50110"/>
    </source>
</evidence>
<sequence>MRLICIGDSQKNADGRPCSTLSEAISKGHISLRITGKEGVLSALRHFPSDIAVIQQTQPNPMLVQMIRNNRFSIPILIITRESTAESVAAVLAAGADDCVSLTMDPVELLARLRAIVRRVSGVGVTSQTITIGRLMLREDTREVLVDDDMVPLTHNEYDIMSLMVRRRGNLLNKSAILAALYADREKPASKTVDVMVCRIRQKLKKRGIQTPFKTSWGMGYRLNEEAFLPIGARREDDMEFTPSPARETSMPITAGGNITAGLPERHQ</sequence>
<dbReference type="SUPFAM" id="SSF46894">
    <property type="entry name" value="C-terminal effector domain of the bipartite response regulators"/>
    <property type="match status" value="1"/>
</dbReference>